<dbReference type="Pfam" id="PF13769">
    <property type="entry name" value="Virulence_fact"/>
    <property type="match status" value="1"/>
</dbReference>
<accession>A0A235B6Y1</accession>
<evidence type="ECO:0000259" key="3">
    <source>
        <dbReference type="SMART" id="SM00932"/>
    </source>
</evidence>
<dbReference type="PANTHER" id="PTHR12697:SF37">
    <property type="entry name" value="CONSERVED VIRULENCE FACTOR C"/>
    <property type="match status" value="1"/>
</dbReference>
<dbReference type="PROSITE" id="PS50077">
    <property type="entry name" value="HEAT_REPEAT"/>
    <property type="match status" value="1"/>
</dbReference>
<dbReference type="SMART" id="SM00932">
    <property type="entry name" value="Nfu_N"/>
    <property type="match status" value="1"/>
</dbReference>
<dbReference type="SUPFAM" id="SSF48371">
    <property type="entry name" value="ARM repeat"/>
    <property type="match status" value="1"/>
</dbReference>
<organism evidence="4 5">
    <name type="scientific">Paludifilum halophilum</name>
    <dbReference type="NCBI Taxonomy" id="1642702"/>
    <lineage>
        <taxon>Bacteria</taxon>
        <taxon>Bacillati</taxon>
        <taxon>Bacillota</taxon>
        <taxon>Bacilli</taxon>
        <taxon>Bacillales</taxon>
        <taxon>Thermoactinomycetaceae</taxon>
        <taxon>Paludifilum</taxon>
    </lineage>
</organism>
<dbReference type="InterPro" id="IPR021133">
    <property type="entry name" value="HEAT_type_2"/>
</dbReference>
<reference evidence="4 5" key="1">
    <citation type="submission" date="2017-07" db="EMBL/GenBank/DDBJ databases">
        <title>The genome sequence of Paludifilum halophilum highlights mechanisms for microbial adaptation to high salt environemnts.</title>
        <authorList>
            <person name="Belbahri L."/>
        </authorList>
    </citation>
    <scope>NUCLEOTIDE SEQUENCE [LARGE SCALE GENOMIC DNA]</scope>
    <source>
        <strain evidence="4 5">DSM 102817</strain>
    </source>
</reference>
<protein>
    <submittedName>
        <fullName evidence="4">Virulence factor</fullName>
    </submittedName>
</protein>
<dbReference type="RefSeq" id="WP_094264102.1">
    <property type="nucleotide sequence ID" value="NZ_NOWF01000004.1"/>
</dbReference>
<dbReference type="InterPro" id="IPR036498">
    <property type="entry name" value="Nfu/NifU_N_sf"/>
</dbReference>
<feature type="region of interest" description="Disordered" evidence="2">
    <location>
        <begin position="1"/>
        <end position="40"/>
    </location>
</feature>
<dbReference type="InterPro" id="IPR016024">
    <property type="entry name" value="ARM-type_fold"/>
</dbReference>
<dbReference type="Proteomes" id="UP000215459">
    <property type="component" value="Unassembled WGS sequence"/>
</dbReference>
<comment type="function">
    <text evidence="1">Catalyzes the hydroxylation of the N(6)-(4-aminobutyl)-L-lysine intermediate produced by deoxyhypusine synthase/DHPS on a critical lysine of the eukaryotic translation initiation factor 5A/eIF-5A. This is the second step of the post-translational modification of that lysine into an unusual amino acid residue named hypusine. Hypusination is unique to mature eIF-5A factor and is essential for its function.</text>
</comment>
<feature type="domain" description="Scaffold protein Nfu/NifU N-terminal" evidence="3">
    <location>
        <begin position="4"/>
        <end position="88"/>
    </location>
</feature>
<evidence type="ECO:0000256" key="2">
    <source>
        <dbReference type="SAM" id="MobiDB-lite"/>
    </source>
</evidence>
<keyword evidence="5" id="KW-1185">Reference proteome</keyword>
<dbReference type="InterPro" id="IPR004155">
    <property type="entry name" value="PBS_lyase_HEAT"/>
</dbReference>
<dbReference type="Gene3D" id="1.25.10.10">
    <property type="entry name" value="Leucine-rich Repeat Variant"/>
    <property type="match status" value="1"/>
</dbReference>
<evidence type="ECO:0000256" key="1">
    <source>
        <dbReference type="ARBA" id="ARBA00045876"/>
    </source>
</evidence>
<comment type="caution">
    <text evidence="4">The sequence shown here is derived from an EMBL/GenBank/DDBJ whole genome shotgun (WGS) entry which is preliminary data.</text>
</comment>
<dbReference type="OrthoDB" id="420201at2"/>
<sequence>MKLLSIEPTPSPNSMKLNVDEKVSKGETYTPENSGDAPDPISRLLAVQGVKSAFRVADFIALERNPKVDWQRILPSVREIFGEASASEAEPDGAENGYSPDEAFGEVKVFLQTFRGLPIQIKLDAGGEEKRVPLPERFTEAIMKAQKASDNMVMERKWEERGVRYGDLNEVGEEVAQEIAAAYDQARLDSLVEQAFRQGSDASAPERKKSFSVTPEMLEDSDWKKRYAALEQMNPTLEDLPVLRKAMADDKSSVRRLAVAYLGGLEDKRVLPDLHKALKDPSVTVRRTAGDCLSDLGDPASIDPMKEALRDKSRLVRWRAAMFLYETGDKSAIPALKAAQDDPEFEVSMQVKMALERIEKGAEAGGSVWRQMTRRNQSPAD</sequence>
<dbReference type="InterPro" id="IPR025989">
    <property type="entry name" value="Virulence_F_dom"/>
</dbReference>
<name>A0A235B6Y1_9BACL</name>
<evidence type="ECO:0000313" key="4">
    <source>
        <dbReference type="EMBL" id="OYD08068.1"/>
    </source>
</evidence>
<dbReference type="InterPro" id="IPR011989">
    <property type="entry name" value="ARM-like"/>
</dbReference>
<dbReference type="PANTHER" id="PTHR12697">
    <property type="entry name" value="PBS LYASE HEAT-LIKE PROTEIN"/>
    <property type="match status" value="1"/>
</dbReference>
<proteinExistence type="predicted"/>
<evidence type="ECO:0000313" key="5">
    <source>
        <dbReference type="Proteomes" id="UP000215459"/>
    </source>
</evidence>
<dbReference type="Pfam" id="PF13646">
    <property type="entry name" value="HEAT_2"/>
    <property type="match status" value="1"/>
</dbReference>
<gene>
    <name evidence="4" type="ORF">CHM34_08110</name>
</gene>
<dbReference type="GO" id="GO:0016491">
    <property type="term" value="F:oxidoreductase activity"/>
    <property type="evidence" value="ECO:0007669"/>
    <property type="project" value="TreeGrafter"/>
</dbReference>
<dbReference type="Pfam" id="PF08712">
    <property type="entry name" value="Nfu_N"/>
    <property type="match status" value="1"/>
</dbReference>
<dbReference type="SMART" id="SM00567">
    <property type="entry name" value="EZ_HEAT"/>
    <property type="match status" value="4"/>
</dbReference>
<dbReference type="InterPro" id="IPR014824">
    <property type="entry name" value="Nfu/NifU_N"/>
</dbReference>
<dbReference type="EMBL" id="NOWF01000004">
    <property type="protein sequence ID" value="OYD08068.1"/>
    <property type="molecule type" value="Genomic_DNA"/>
</dbReference>
<dbReference type="Gene3D" id="3.30.1370.70">
    <property type="entry name" value="Scaffold protein Nfu/NifU, N-terminal domain"/>
    <property type="match status" value="1"/>
</dbReference>
<dbReference type="AlphaFoldDB" id="A0A235B6Y1"/>
<dbReference type="SUPFAM" id="SSF110836">
    <property type="entry name" value="Hypothetical protein SAV1430"/>
    <property type="match status" value="1"/>
</dbReference>